<dbReference type="KEGG" id="ccin:107273695"/>
<sequence>MLEHVNKELVPMKAHYFLYNAATGPIVPFLPTIAKQLGFSSSLVGTIYTILPISGLIAKPLFGGLADKFRLHKTIFLIFQVILAIGFFTINFIPEIESSAEVTFTCDRGISFIEVCSTKGFSPKITYDALNSITLYSNCQLSCNITNNTYNESCSKPNATQFCQLIRTNVIEGTTFNFTVGFNMYQNLPTGNCVNVRVLNMTFSESVVHAPACSFNLRTSCMASCRNNPIMNHLLEEVRNGRNVSQTSTYQFHLFLWAAIVSWVGMAVVVSIADAICCALLDFRILGDENRKDYGKQKMWGSIGFGIFGISAGYLIDVFSRGQSQKDYTCIFYIMLIAMILDIIVSFTIKKKNIEYSKGDPSVLWELLSVGKEGRVLVFGWWCIGAGMCTGVVWNFLFWYTEDIATHSEAAWIKTVQGLLTGVQCFLGELPFNFISGAVLRKLGHVNVMSFVLLIYAARFMAYSMVRNLWVFLPLEILHGPTLGLCWPTMVSYADKVAPSGMRATMQGFVGAVFEGVGVSAGSLLCGWLMNVYGGVVTFRIFSIGALIWLAIYWILQLLLQKAKASPIHQGHNHLASYATPDDAILLTMNQELQTY</sequence>
<feature type="transmembrane region" description="Helical" evidence="6">
    <location>
        <begin position="444"/>
        <end position="463"/>
    </location>
</feature>
<dbReference type="Gene3D" id="1.20.1250.20">
    <property type="entry name" value="MFS general substrate transporter like domains"/>
    <property type="match status" value="3"/>
</dbReference>
<feature type="transmembrane region" description="Helical" evidence="6">
    <location>
        <begin position="508"/>
        <end position="530"/>
    </location>
</feature>
<dbReference type="InterPro" id="IPR036259">
    <property type="entry name" value="MFS_trans_sf"/>
</dbReference>
<dbReference type="CTD" id="39314"/>
<feature type="transmembrane region" description="Helical" evidence="6">
    <location>
        <begin position="331"/>
        <end position="349"/>
    </location>
</feature>
<dbReference type="InterPro" id="IPR051717">
    <property type="entry name" value="MFS_MFSD6"/>
</dbReference>
<feature type="transmembrane region" description="Helical" evidence="6">
    <location>
        <begin position="74"/>
        <end position="93"/>
    </location>
</feature>
<dbReference type="Proteomes" id="UP000694920">
    <property type="component" value="Unplaced"/>
</dbReference>
<proteinExistence type="inferred from homology"/>
<evidence type="ECO:0000259" key="7">
    <source>
        <dbReference type="Pfam" id="PF12832"/>
    </source>
</evidence>
<accession>A0AAJ7CD76</accession>
<feature type="transmembrane region" description="Helical" evidence="6">
    <location>
        <begin position="299"/>
        <end position="319"/>
    </location>
</feature>
<evidence type="ECO:0000256" key="2">
    <source>
        <dbReference type="ARBA" id="ARBA00005241"/>
    </source>
</evidence>
<keyword evidence="4 6" id="KW-1133">Transmembrane helix</keyword>
<feature type="transmembrane region" description="Helical" evidence="6">
    <location>
        <begin position="469"/>
        <end position="487"/>
    </location>
</feature>
<keyword evidence="8" id="KW-1185">Reference proteome</keyword>
<keyword evidence="5 6" id="KW-0472">Membrane</keyword>
<comment type="similarity">
    <text evidence="2">Belongs to the major facilitator superfamily. MFSD6 family.</text>
</comment>
<evidence type="ECO:0000256" key="1">
    <source>
        <dbReference type="ARBA" id="ARBA00004141"/>
    </source>
</evidence>
<reference evidence="9" key="1">
    <citation type="submission" date="2025-08" db="UniProtKB">
        <authorList>
            <consortium name="RefSeq"/>
        </authorList>
    </citation>
    <scope>IDENTIFICATION</scope>
</reference>
<feature type="transmembrane region" description="Helical" evidence="6">
    <location>
        <begin position="376"/>
        <end position="399"/>
    </location>
</feature>
<comment type="subcellular location">
    <subcellularLocation>
        <location evidence="1">Membrane</location>
        <topology evidence="1">Multi-pass membrane protein</topology>
    </subcellularLocation>
</comment>
<evidence type="ECO:0000256" key="4">
    <source>
        <dbReference type="ARBA" id="ARBA00022989"/>
    </source>
</evidence>
<dbReference type="InterPro" id="IPR024989">
    <property type="entry name" value="MFS_assoc_dom"/>
</dbReference>
<dbReference type="AlphaFoldDB" id="A0AAJ7CD76"/>
<evidence type="ECO:0000313" key="9">
    <source>
        <dbReference type="RefSeq" id="XP_015607639.1"/>
    </source>
</evidence>
<feature type="transmembrane region" description="Helical" evidence="6">
    <location>
        <begin position="40"/>
        <end position="62"/>
    </location>
</feature>
<evidence type="ECO:0000256" key="5">
    <source>
        <dbReference type="ARBA" id="ARBA00023136"/>
    </source>
</evidence>
<dbReference type="PANTHER" id="PTHR16172">
    <property type="entry name" value="MAJOR FACILITATOR SUPERFAMILY DOMAIN-CONTAINING PROTEIN 6-LIKE"/>
    <property type="match status" value="1"/>
</dbReference>
<feature type="transmembrane region" description="Helical" evidence="6">
    <location>
        <begin position="16"/>
        <end position="34"/>
    </location>
</feature>
<feature type="transmembrane region" description="Helical" evidence="6">
    <location>
        <begin position="536"/>
        <end position="556"/>
    </location>
</feature>
<evidence type="ECO:0000256" key="6">
    <source>
        <dbReference type="SAM" id="Phobius"/>
    </source>
</evidence>
<protein>
    <submittedName>
        <fullName evidence="9">Major facilitator superfamily domain-containing protein 6 isoform X1</fullName>
    </submittedName>
</protein>
<name>A0AAJ7CD76_CEPCN</name>
<evidence type="ECO:0000256" key="3">
    <source>
        <dbReference type="ARBA" id="ARBA00022692"/>
    </source>
</evidence>
<dbReference type="GeneID" id="107273695"/>
<feature type="transmembrane region" description="Helical" evidence="6">
    <location>
        <begin position="254"/>
        <end position="287"/>
    </location>
</feature>
<evidence type="ECO:0000313" key="8">
    <source>
        <dbReference type="Proteomes" id="UP000694920"/>
    </source>
</evidence>
<dbReference type="Pfam" id="PF12832">
    <property type="entry name" value="MFS_1_like"/>
    <property type="match status" value="1"/>
</dbReference>
<organism evidence="8 9">
    <name type="scientific">Cephus cinctus</name>
    <name type="common">Wheat stem sawfly</name>
    <dbReference type="NCBI Taxonomy" id="211228"/>
    <lineage>
        <taxon>Eukaryota</taxon>
        <taxon>Metazoa</taxon>
        <taxon>Ecdysozoa</taxon>
        <taxon>Arthropoda</taxon>
        <taxon>Hexapoda</taxon>
        <taxon>Insecta</taxon>
        <taxon>Pterygota</taxon>
        <taxon>Neoptera</taxon>
        <taxon>Endopterygota</taxon>
        <taxon>Hymenoptera</taxon>
        <taxon>Cephoidea</taxon>
        <taxon>Cephidae</taxon>
        <taxon>Cephus</taxon>
    </lineage>
</organism>
<dbReference type="CDD" id="cd17335">
    <property type="entry name" value="MFS_MFSD6"/>
    <property type="match status" value="1"/>
</dbReference>
<dbReference type="RefSeq" id="XP_015607639.1">
    <property type="nucleotide sequence ID" value="XM_015752153.2"/>
</dbReference>
<keyword evidence="3 6" id="KW-0812">Transmembrane</keyword>
<feature type="domain" description="Major facilitator superfamily associated" evidence="7">
    <location>
        <begin position="11"/>
        <end position="540"/>
    </location>
</feature>
<dbReference type="GO" id="GO:0016020">
    <property type="term" value="C:membrane"/>
    <property type="evidence" value="ECO:0007669"/>
    <property type="project" value="UniProtKB-SubCell"/>
</dbReference>
<dbReference type="PANTHER" id="PTHR16172:SF30">
    <property type="entry name" value="SUGAR BABY, ISOFORM C"/>
    <property type="match status" value="1"/>
</dbReference>
<dbReference type="SUPFAM" id="SSF103473">
    <property type="entry name" value="MFS general substrate transporter"/>
    <property type="match status" value="1"/>
</dbReference>
<gene>
    <name evidence="9" type="primary">LOC107273695</name>
</gene>